<name>A0ABS5TFR3_9ACTN</name>
<keyword evidence="1" id="KW-1015">Disulfide bond</keyword>
<sequence length="231" mass="24037">MTPGEIPWALALRRNGMHVGTATLLATPGGSELLSRTVLITAHQASTLSPAGTEVDTATNIILPEADAVRIPVERFVTHPGFDPVSLRDDIAVVHLRTGLPGGIQLPTPSIAPLAGTTARVAGWGALGEDGPSPNVLQQVDLTVLTDAEAVDAYGDDFGDGMLAAGDPGGGKGTWEGDDGSPLTYRSADGNEYLAGISSWRRGCGRADRPDVFTRVSHYLGFIETNRAPSS</sequence>
<dbReference type="Gene3D" id="2.40.10.10">
    <property type="entry name" value="Trypsin-like serine proteases"/>
    <property type="match status" value="1"/>
</dbReference>
<dbReference type="GO" id="GO:0008233">
    <property type="term" value="F:peptidase activity"/>
    <property type="evidence" value="ECO:0007669"/>
    <property type="project" value="UniProtKB-KW"/>
</dbReference>
<feature type="domain" description="Peptidase S1" evidence="2">
    <location>
        <begin position="1"/>
        <end position="228"/>
    </location>
</feature>
<evidence type="ECO:0000256" key="1">
    <source>
        <dbReference type="ARBA" id="ARBA00023157"/>
    </source>
</evidence>
<evidence type="ECO:0000313" key="4">
    <source>
        <dbReference type="Proteomes" id="UP001197247"/>
    </source>
</evidence>
<dbReference type="InterPro" id="IPR001254">
    <property type="entry name" value="Trypsin_dom"/>
</dbReference>
<dbReference type="InterPro" id="IPR043504">
    <property type="entry name" value="Peptidase_S1_PA_chymotrypsin"/>
</dbReference>
<proteinExistence type="predicted"/>
<keyword evidence="3" id="KW-0645">Protease</keyword>
<comment type="caution">
    <text evidence="3">The sequence shown here is derived from an EMBL/GenBank/DDBJ whole genome shotgun (WGS) entry which is preliminary data.</text>
</comment>
<evidence type="ECO:0000259" key="2">
    <source>
        <dbReference type="PROSITE" id="PS50240"/>
    </source>
</evidence>
<evidence type="ECO:0000313" key="3">
    <source>
        <dbReference type="EMBL" id="MBT0769917.1"/>
    </source>
</evidence>
<dbReference type="EMBL" id="JAHBAY010000005">
    <property type="protein sequence ID" value="MBT0769917.1"/>
    <property type="molecule type" value="Genomic_DNA"/>
</dbReference>
<keyword evidence="4" id="KW-1185">Reference proteome</keyword>
<dbReference type="Pfam" id="PF00089">
    <property type="entry name" value="Trypsin"/>
    <property type="match status" value="1"/>
</dbReference>
<dbReference type="GO" id="GO:0006508">
    <property type="term" value="P:proteolysis"/>
    <property type="evidence" value="ECO:0007669"/>
    <property type="project" value="UniProtKB-KW"/>
</dbReference>
<reference evidence="3 4" key="1">
    <citation type="submission" date="2021-05" db="EMBL/GenBank/DDBJ databases">
        <title>Kineosporia and Streptomyces sp. nov. two new marine actinobacteria isolated from Coral.</title>
        <authorList>
            <person name="Buangrab K."/>
            <person name="Sutthacheep M."/>
            <person name="Yeemin T."/>
            <person name="Harunari E."/>
            <person name="Igarashi Y."/>
            <person name="Kanchanasin P."/>
            <person name="Tanasupawat S."/>
            <person name="Phongsopitanun W."/>
        </authorList>
    </citation>
    <scope>NUCLEOTIDE SEQUENCE [LARGE SCALE GENOMIC DNA]</scope>
    <source>
        <strain evidence="3 4">J2-2</strain>
    </source>
</reference>
<dbReference type="Proteomes" id="UP001197247">
    <property type="component" value="Unassembled WGS sequence"/>
</dbReference>
<dbReference type="InterPro" id="IPR050430">
    <property type="entry name" value="Peptidase_S1"/>
</dbReference>
<dbReference type="SMART" id="SM00020">
    <property type="entry name" value="Tryp_SPc"/>
    <property type="match status" value="1"/>
</dbReference>
<gene>
    <name evidence="3" type="ORF">KIH74_13350</name>
</gene>
<protein>
    <submittedName>
        <fullName evidence="3">Serine protease</fullName>
    </submittedName>
</protein>
<dbReference type="SUPFAM" id="SSF50494">
    <property type="entry name" value="Trypsin-like serine proteases"/>
    <property type="match status" value="1"/>
</dbReference>
<accession>A0ABS5TFR3</accession>
<dbReference type="PROSITE" id="PS50240">
    <property type="entry name" value="TRYPSIN_DOM"/>
    <property type="match status" value="1"/>
</dbReference>
<dbReference type="PANTHER" id="PTHR24276:SF98">
    <property type="entry name" value="FI18310P1-RELATED"/>
    <property type="match status" value="1"/>
</dbReference>
<organism evidence="3 4">
    <name type="scientific">Kineosporia corallincola</name>
    <dbReference type="NCBI Taxonomy" id="2835133"/>
    <lineage>
        <taxon>Bacteria</taxon>
        <taxon>Bacillati</taxon>
        <taxon>Actinomycetota</taxon>
        <taxon>Actinomycetes</taxon>
        <taxon>Kineosporiales</taxon>
        <taxon>Kineosporiaceae</taxon>
        <taxon>Kineosporia</taxon>
    </lineage>
</organism>
<dbReference type="PANTHER" id="PTHR24276">
    <property type="entry name" value="POLYSERASE-RELATED"/>
    <property type="match status" value="1"/>
</dbReference>
<dbReference type="InterPro" id="IPR009003">
    <property type="entry name" value="Peptidase_S1_PA"/>
</dbReference>
<dbReference type="CDD" id="cd00190">
    <property type="entry name" value="Tryp_SPc"/>
    <property type="match status" value="1"/>
</dbReference>
<keyword evidence="3" id="KW-0378">Hydrolase</keyword>